<sequence length="73" mass="8531">MFKGNVLKQIKDSDFLKITWDSKDKKLIKNAVKDLNTALNEQTNSRTVTKISSNFPEYLTFQLEKKLDTQESY</sequence>
<reference evidence="1 2" key="1">
    <citation type="submission" date="2019-11" db="EMBL/GenBank/DDBJ databases">
        <title>Draft Genome Sequence of Plant Growth-Promoting Rhizosphere-Associated Bacteria.</title>
        <authorList>
            <person name="Vasilyev I.Y."/>
            <person name="Radchenko V."/>
            <person name="Ilnitskaya E.V."/>
        </authorList>
    </citation>
    <scope>NUCLEOTIDE SEQUENCE [LARGE SCALE GENOMIC DNA]</scope>
    <source>
        <strain evidence="1 2">VRA_1sq_f</strain>
    </source>
</reference>
<proteinExistence type="predicted"/>
<comment type="caution">
    <text evidence="1">The sequence shown here is derived from an EMBL/GenBank/DDBJ whole genome shotgun (WGS) entry which is preliminary data.</text>
</comment>
<dbReference type="EMBL" id="WKKZ01000659">
    <property type="protein sequence ID" value="MSE06165.1"/>
    <property type="molecule type" value="Genomic_DNA"/>
</dbReference>
<name>A0A6A8LQ03_9LACO</name>
<evidence type="ECO:0000313" key="1">
    <source>
        <dbReference type="EMBL" id="MSE06165.1"/>
    </source>
</evidence>
<protein>
    <submittedName>
        <fullName evidence="1">Uncharacterized protein</fullName>
    </submittedName>
</protein>
<dbReference type="Proteomes" id="UP000437575">
    <property type="component" value="Unassembled WGS sequence"/>
</dbReference>
<organism evidence="1 2">
    <name type="scientific">Ligilactobacillus salivarius</name>
    <dbReference type="NCBI Taxonomy" id="1624"/>
    <lineage>
        <taxon>Bacteria</taxon>
        <taxon>Bacillati</taxon>
        <taxon>Bacillota</taxon>
        <taxon>Bacilli</taxon>
        <taxon>Lactobacillales</taxon>
        <taxon>Lactobacillaceae</taxon>
        <taxon>Ligilactobacillus</taxon>
    </lineage>
</organism>
<dbReference type="AlphaFoldDB" id="A0A6A8LQ03"/>
<gene>
    <name evidence="1" type="ORF">GKC34_10340</name>
</gene>
<accession>A0A6A8LQ03</accession>
<evidence type="ECO:0000313" key="2">
    <source>
        <dbReference type="Proteomes" id="UP000437575"/>
    </source>
</evidence>